<reference evidence="2 3" key="1">
    <citation type="journal article" date="2012" name="Science">
        <title>The Paleozoic origin of enzymatic lignin decomposition reconstructed from 31 fungal genomes.</title>
        <authorList>
            <person name="Floudas D."/>
            <person name="Binder M."/>
            <person name="Riley R."/>
            <person name="Barry K."/>
            <person name="Blanchette R.A."/>
            <person name="Henrissat B."/>
            <person name="Martinez A.T."/>
            <person name="Otillar R."/>
            <person name="Spatafora J.W."/>
            <person name="Yadav J.S."/>
            <person name="Aerts A."/>
            <person name="Benoit I."/>
            <person name="Boyd A."/>
            <person name="Carlson A."/>
            <person name="Copeland A."/>
            <person name="Coutinho P.M."/>
            <person name="de Vries R.P."/>
            <person name="Ferreira P."/>
            <person name="Findley K."/>
            <person name="Foster B."/>
            <person name="Gaskell J."/>
            <person name="Glotzer D."/>
            <person name="Gorecki P."/>
            <person name="Heitman J."/>
            <person name="Hesse C."/>
            <person name="Hori C."/>
            <person name="Igarashi K."/>
            <person name="Jurgens J.A."/>
            <person name="Kallen N."/>
            <person name="Kersten P."/>
            <person name="Kohler A."/>
            <person name="Kuees U."/>
            <person name="Kumar T.K.A."/>
            <person name="Kuo A."/>
            <person name="LaButti K."/>
            <person name="Larrondo L.F."/>
            <person name="Lindquist E."/>
            <person name="Ling A."/>
            <person name="Lombard V."/>
            <person name="Lucas S."/>
            <person name="Lundell T."/>
            <person name="Martin R."/>
            <person name="McLaughlin D.J."/>
            <person name="Morgenstern I."/>
            <person name="Morin E."/>
            <person name="Murat C."/>
            <person name="Nagy L.G."/>
            <person name="Nolan M."/>
            <person name="Ohm R.A."/>
            <person name="Patyshakuliyeva A."/>
            <person name="Rokas A."/>
            <person name="Ruiz-Duenas F.J."/>
            <person name="Sabat G."/>
            <person name="Salamov A."/>
            <person name="Samejima M."/>
            <person name="Schmutz J."/>
            <person name="Slot J.C."/>
            <person name="St John F."/>
            <person name="Stenlid J."/>
            <person name="Sun H."/>
            <person name="Sun S."/>
            <person name="Syed K."/>
            <person name="Tsang A."/>
            <person name="Wiebenga A."/>
            <person name="Young D."/>
            <person name="Pisabarro A."/>
            <person name="Eastwood D.C."/>
            <person name="Martin F."/>
            <person name="Cullen D."/>
            <person name="Grigoriev I.V."/>
            <person name="Hibbett D.S."/>
        </authorList>
    </citation>
    <scope>NUCLEOTIDE SEQUENCE [LARGE SCALE GENOMIC DNA]</scope>
    <source>
        <strain evidence="2 3">LYAD-421 SS1</strain>
    </source>
</reference>
<dbReference type="AlphaFoldDB" id="R7SJL4"/>
<dbReference type="Proteomes" id="UP000053319">
    <property type="component" value="Unassembled WGS sequence"/>
</dbReference>
<feature type="chain" id="PRO_5004455578" evidence="1">
    <location>
        <begin position="22"/>
        <end position="165"/>
    </location>
</feature>
<proteinExistence type="predicted"/>
<accession>R7SJL4</accession>
<keyword evidence="1" id="KW-0732">Signal</keyword>
<dbReference type="EMBL" id="JH719486">
    <property type="protein sequence ID" value="EJF56058.1"/>
    <property type="molecule type" value="Genomic_DNA"/>
</dbReference>
<dbReference type="RefSeq" id="XP_007371198.1">
    <property type="nucleotide sequence ID" value="XM_007371136.1"/>
</dbReference>
<evidence type="ECO:0000313" key="3">
    <source>
        <dbReference type="Proteomes" id="UP000053319"/>
    </source>
</evidence>
<dbReference type="GeneID" id="18836930"/>
<sequence>MHSPPAFRAALLCLLLAFVGARGFMVIGAGGLIGWSPETLERGDGDPGRVSETPAKEHTAVSSAADWIAASSFNNQKILNIAAPCSESTSHCTRDLRPLIVHDKDSDQRASYPADLGVQVGFTSADTKVSVLAVGLFGACMAYSKVELVGKRARSRMFWHAATCL</sequence>
<protein>
    <submittedName>
        <fullName evidence="2">Uncharacterized protein</fullName>
    </submittedName>
</protein>
<gene>
    <name evidence="2" type="ORF">DICSQDRAFT_150616</name>
</gene>
<evidence type="ECO:0000256" key="1">
    <source>
        <dbReference type="SAM" id="SignalP"/>
    </source>
</evidence>
<feature type="signal peptide" evidence="1">
    <location>
        <begin position="1"/>
        <end position="21"/>
    </location>
</feature>
<evidence type="ECO:0000313" key="2">
    <source>
        <dbReference type="EMBL" id="EJF56058.1"/>
    </source>
</evidence>
<dbReference type="HOGENOM" id="CLU_1610709_0_0_1"/>
<organism evidence="2 3">
    <name type="scientific">Dichomitus squalens (strain LYAD-421)</name>
    <name type="common">Western red white-rot fungus</name>
    <dbReference type="NCBI Taxonomy" id="732165"/>
    <lineage>
        <taxon>Eukaryota</taxon>
        <taxon>Fungi</taxon>
        <taxon>Dikarya</taxon>
        <taxon>Basidiomycota</taxon>
        <taxon>Agaricomycotina</taxon>
        <taxon>Agaricomycetes</taxon>
        <taxon>Polyporales</taxon>
        <taxon>Polyporaceae</taxon>
        <taxon>Dichomitus</taxon>
    </lineage>
</organism>
<name>R7SJL4_DICSQ</name>
<dbReference type="KEGG" id="dsq:DICSQDRAFT_150616"/>